<dbReference type="Proteomes" id="UP000031130">
    <property type="component" value="Chromosome"/>
</dbReference>
<dbReference type="AlphaFoldDB" id="A0A0A8HYQ1"/>
<keyword evidence="1" id="KW-0732">Signal</keyword>
<feature type="chain" id="PRO_5002054908" evidence="1">
    <location>
        <begin position="26"/>
        <end position="358"/>
    </location>
</feature>
<dbReference type="HOGENOM" id="CLU_773127_0_0_7"/>
<accession>A0A0A8HYQ1</accession>
<feature type="signal peptide" evidence="1">
    <location>
        <begin position="1"/>
        <end position="25"/>
    </location>
</feature>
<proteinExistence type="predicted"/>
<name>A0A0A8HYQ1_CAMLA</name>
<gene>
    <name evidence="2" type="ORF">UPTC3659_1076</name>
</gene>
<dbReference type="OrthoDB" id="5362050at2"/>
<protein>
    <submittedName>
        <fullName evidence="2">Uncharacterized protein</fullName>
    </submittedName>
</protein>
<reference evidence="2 3" key="1">
    <citation type="journal article" date="2014" name="Genome Biol. Evol.">
        <title>Comparative Genomics of the Campylobacter lari Group.</title>
        <authorList>
            <person name="Miller W.G."/>
            <person name="Yee E."/>
            <person name="Chapman M.H."/>
            <person name="Smith T.P."/>
            <person name="Bono J.L."/>
            <person name="Huynh S."/>
            <person name="Parker C.T."/>
            <person name="Vandamme P."/>
            <person name="Luong K."/>
            <person name="Korlach J."/>
        </authorList>
    </citation>
    <scope>NUCLEOTIDE SEQUENCE [LARGE SCALE GENOMIC DNA]</scope>
    <source>
        <strain evidence="3">RM3659</strain>
    </source>
</reference>
<dbReference type="RefSeq" id="WP_039626276.1">
    <property type="nucleotide sequence ID" value="NZ_CP007775.1"/>
</dbReference>
<evidence type="ECO:0000313" key="2">
    <source>
        <dbReference type="EMBL" id="AJD01915.1"/>
    </source>
</evidence>
<organism evidence="2 3">
    <name type="scientific">Campylobacter lari NCTC 11845</name>
    <dbReference type="NCBI Taxonomy" id="1388749"/>
    <lineage>
        <taxon>Bacteria</taxon>
        <taxon>Pseudomonadati</taxon>
        <taxon>Campylobacterota</taxon>
        <taxon>Epsilonproteobacteria</taxon>
        <taxon>Campylobacterales</taxon>
        <taxon>Campylobacteraceae</taxon>
        <taxon>Campylobacter</taxon>
    </lineage>
</organism>
<dbReference type="EMBL" id="CP007775">
    <property type="protein sequence ID" value="AJD01915.1"/>
    <property type="molecule type" value="Genomic_DNA"/>
</dbReference>
<sequence length="358" mass="42758">MRDKILKRVLKLCFFTFFIYNTAYALCTDELSDEDLKFIQNTNLNQVNFKCNINNQTYYYSNLTRKEYLQNLEELKAIYFNLNKEELKTLSYVIYLNEALFYLKLDLNFFKNFFSVQKNDISNLEDLRSSHYKQIENILTLNQKKELQNSFVLADQILQKNEIAKDCIDISSKLIEQSKLENKEILKYIENSNKDIFSLKNINQLIFFYNTNLLINEAKNYPQRLALAYDKNEALKLLEILLKTMNKISNKEDKLVLLQNALITYDKAISSLNIDLPLNEQKYKKIIKRKEYIILMGRFFQSDAFAYFNTNLKRKFDFKDDFIQIFPKRTSEILKLIVIYNQTKKTLILTKEALKYKE</sequence>
<evidence type="ECO:0000313" key="3">
    <source>
        <dbReference type="Proteomes" id="UP000031130"/>
    </source>
</evidence>
<dbReference type="KEGG" id="cln:UPTC3659_1076"/>
<evidence type="ECO:0000256" key="1">
    <source>
        <dbReference type="SAM" id="SignalP"/>
    </source>
</evidence>